<dbReference type="InterPro" id="IPR019734">
    <property type="entry name" value="TPR_rpt"/>
</dbReference>
<organism evidence="1 2">
    <name type="scientific">Flaviramulus multivorans</name>
    <dbReference type="NCBI Taxonomy" id="1304750"/>
    <lineage>
        <taxon>Bacteria</taxon>
        <taxon>Pseudomonadati</taxon>
        <taxon>Bacteroidota</taxon>
        <taxon>Flavobacteriia</taxon>
        <taxon>Flavobacteriales</taxon>
        <taxon>Flavobacteriaceae</taxon>
        <taxon>Flaviramulus</taxon>
    </lineage>
</organism>
<evidence type="ECO:0000313" key="2">
    <source>
        <dbReference type="Proteomes" id="UP001200022"/>
    </source>
</evidence>
<dbReference type="InterPro" id="IPR011990">
    <property type="entry name" value="TPR-like_helical_dom_sf"/>
</dbReference>
<name>A0ABS9ILB9_9FLAO</name>
<proteinExistence type="predicted"/>
<sequence>MKTKFAFLVTLIVIVISISVKIKDVDTFDYSNKIGVNSISCTPANFLLTDVDTTKQISPLFENLGTHTFTVSTNSTLAQKFINQGIRLTYGFNHAEAHRSFMEAARLDPNCAMAFWGQAYTLGPNINDPLPDEDRKNKYNEAIAKANRLALKVTAKEQALIKALTHRYSTDLSKDVAELNMSYMEAMEDVVTKYAEDSDILTLYAASVMNTVPWNYWDKQGNPSPNILEAKTALEKAIELNPNNPGAHHYYIHMIELPQPDLGVPSAEKLGSLMPAAGHIVHMPSHIYIRVGRYKDAVIANQKAILADEDYISQCYAQGMYPLGYYPHNIHFLWSAASLLGDSETAIDAAKKTAEKVPVGEMEELHFLQNFAATPLLAYTRFGKWNDILTFPKPNDDIKHLKLIWHYARGVAFTRKNNIKEAKEELDAIGEMIKDPDLETIVATGFDNGTTIAKLAFEVVSGEIAIAINDYDSAIVHLKKAVEMEDNLIYNEPSAWYIPPRQNLGYVLMKAKKHAEAEKIYREDLALLRQNGWSLFGLYKSLEAQGKLDEANKIKNEFDSAWKYADIEINTSIL</sequence>
<protein>
    <recommendedName>
        <fullName evidence="3">Tetratricopeptide repeat protein</fullName>
    </recommendedName>
</protein>
<gene>
    <name evidence="1" type="ORF">L3X39_12140</name>
</gene>
<evidence type="ECO:0000313" key="1">
    <source>
        <dbReference type="EMBL" id="MCF7561389.1"/>
    </source>
</evidence>
<dbReference type="PANTHER" id="PTHR45588">
    <property type="entry name" value="TPR DOMAIN-CONTAINING PROTEIN"/>
    <property type="match status" value="1"/>
</dbReference>
<evidence type="ECO:0008006" key="3">
    <source>
        <dbReference type="Google" id="ProtNLM"/>
    </source>
</evidence>
<dbReference type="SUPFAM" id="SSF48452">
    <property type="entry name" value="TPR-like"/>
    <property type="match status" value="2"/>
</dbReference>
<dbReference type="PANTHER" id="PTHR45588:SF1">
    <property type="entry name" value="WW DOMAIN-CONTAINING PROTEIN"/>
    <property type="match status" value="1"/>
</dbReference>
<keyword evidence="2" id="KW-1185">Reference proteome</keyword>
<reference evidence="1 2" key="1">
    <citation type="submission" date="2022-01" db="EMBL/GenBank/DDBJ databases">
        <title>Draft genome sequence of Sabulilitoribacter multivorans KCTC 32326.</title>
        <authorList>
            <person name="Oh J.-S."/>
        </authorList>
    </citation>
    <scope>NUCLEOTIDE SEQUENCE [LARGE SCALE GENOMIC DNA]</scope>
    <source>
        <strain evidence="1 2">M-M16</strain>
    </source>
</reference>
<dbReference type="Proteomes" id="UP001200022">
    <property type="component" value="Unassembled WGS sequence"/>
</dbReference>
<accession>A0ABS9ILB9</accession>
<comment type="caution">
    <text evidence="1">The sequence shown here is derived from an EMBL/GenBank/DDBJ whole genome shotgun (WGS) entry which is preliminary data.</text>
</comment>
<dbReference type="RefSeq" id="WP_237232082.1">
    <property type="nucleotide sequence ID" value="NZ_JAKKDV010000005.1"/>
</dbReference>
<dbReference type="Pfam" id="PF13181">
    <property type="entry name" value="TPR_8"/>
    <property type="match status" value="1"/>
</dbReference>
<dbReference type="EMBL" id="JAKKDV010000005">
    <property type="protein sequence ID" value="MCF7561389.1"/>
    <property type="molecule type" value="Genomic_DNA"/>
</dbReference>
<dbReference type="Gene3D" id="1.25.40.10">
    <property type="entry name" value="Tetratricopeptide repeat domain"/>
    <property type="match status" value="1"/>
</dbReference>